<name>A0A1H5R9J0_9PSEU</name>
<proteinExistence type="predicted"/>
<dbReference type="STRING" id="218821.SAMN05421837_107707"/>
<dbReference type="Proteomes" id="UP000198878">
    <property type="component" value="Unassembled WGS sequence"/>
</dbReference>
<sequence length="82" mass="8820">MSQYSSIDGQDVWNPSHGPGTVFTRLAEAFVPPAGPSGTGVTRSSGRSWRDSWRPRPSWRAGAGSRYRLAELMAGLEGAMPV</sequence>
<accession>A0A1H5R9J0</accession>
<organism evidence="2 3">
    <name type="scientific">Amycolatopsis pretoriensis</name>
    <dbReference type="NCBI Taxonomy" id="218821"/>
    <lineage>
        <taxon>Bacteria</taxon>
        <taxon>Bacillati</taxon>
        <taxon>Actinomycetota</taxon>
        <taxon>Actinomycetes</taxon>
        <taxon>Pseudonocardiales</taxon>
        <taxon>Pseudonocardiaceae</taxon>
        <taxon>Amycolatopsis</taxon>
    </lineage>
</organism>
<feature type="region of interest" description="Disordered" evidence="1">
    <location>
        <begin position="30"/>
        <end position="60"/>
    </location>
</feature>
<evidence type="ECO:0000256" key="1">
    <source>
        <dbReference type="SAM" id="MobiDB-lite"/>
    </source>
</evidence>
<protein>
    <submittedName>
        <fullName evidence="2">Uncharacterized protein</fullName>
    </submittedName>
</protein>
<evidence type="ECO:0000313" key="3">
    <source>
        <dbReference type="Proteomes" id="UP000198878"/>
    </source>
</evidence>
<gene>
    <name evidence="2" type="ORF">SAMN05421837_107707</name>
</gene>
<dbReference type="AlphaFoldDB" id="A0A1H5R9J0"/>
<evidence type="ECO:0000313" key="2">
    <source>
        <dbReference type="EMBL" id="SEF35053.1"/>
    </source>
</evidence>
<dbReference type="EMBL" id="FNUJ01000007">
    <property type="protein sequence ID" value="SEF35053.1"/>
    <property type="molecule type" value="Genomic_DNA"/>
</dbReference>
<dbReference type="RefSeq" id="WP_244180639.1">
    <property type="nucleotide sequence ID" value="NZ_FNUJ01000007.1"/>
</dbReference>
<reference evidence="3" key="1">
    <citation type="submission" date="2016-10" db="EMBL/GenBank/DDBJ databases">
        <authorList>
            <person name="Varghese N."/>
            <person name="Submissions S."/>
        </authorList>
    </citation>
    <scope>NUCLEOTIDE SEQUENCE [LARGE SCALE GENOMIC DNA]</scope>
    <source>
        <strain evidence="3">DSM 44654</strain>
    </source>
</reference>
<keyword evidence="3" id="KW-1185">Reference proteome</keyword>